<accession>A0A653BX57</accession>
<protein>
    <submittedName>
        <fullName evidence="3">Uncharacterized protein</fullName>
    </submittedName>
</protein>
<sequence length="164" mass="18510">MKLITNFVPLAFLLYTCSHLQTATSKNILHINTLEKLRRSCCSEDVALNLDIVAKDDIRRKEAYMSSAAGLNPNAYTQTEGNDVEKEVEKNPEASIKPSEQHNEHSMVSTPHTFGRNQHIKSKRSIDEKGAEITVRQKRAIGARPINMAVQHFLMSVPRKISRI</sequence>
<organism evidence="3 4">
    <name type="scientific">Callosobruchus maculatus</name>
    <name type="common">Southern cowpea weevil</name>
    <name type="synonym">Pulse bruchid</name>
    <dbReference type="NCBI Taxonomy" id="64391"/>
    <lineage>
        <taxon>Eukaryota</taxon>
        <taxon>Metazoa</taxon>
        <taxon>Ecdysozoa</taxon>
        <taxon>Arthropoda</taxon>
        <taxon>Hexapoda</taxon>
        <taxon>Insecta</taxon>
        <taxon>Pterygota</taxon>
        <taxon>Neoptera</taxon>
        <taxon>Endopterygota</taxon>
        <taxon>Coleoptera</taxon>
        <taxon>Polyphaga</taxon>
        <taxon>Cucujiformia</taxon>
        <taxon>Chrysomeloidea</taxon>
        <taxon>Chrysomelidae</taxon>
        <taxon>Bruchinae</taxon>
        <taxon>Bruchini</taxon>
        <taxon>Callosobruchus</taxon>
    </lineage>
</organism>
<reference evidence="3 4" key="1">
    <citation type="submission" date="2019-01" db="EMBL/GenBank/DDBJ databases">
        <authorList>
            <person name="Sayadi A."/>
        </authorList>
    </citation>
    <scope>NUCLEOTIDE SEQUENCE [LARGE SCALE GENOMIC DNA]</scope>
</reference>
<evidence type="ECO:0000256" key="2">
    <source>
        <dbReference type="SAM" id="SignalP"/>
    </source>
</evidence>
<gene>
    <name evidence="3" type="ORF">CALMAC_LOCUS4418</name>
</gene>
<evidence type="ECO:0000313" key="4">
    <source>
        <dbReference type="Proteomes" id="UP000410492"/>
    </source>
</evidence>
<dbReference type="AlphaFoldDB" id="A0A653BX57"/>
<feature type="region of interest" description="Disordered" evidence="1">
    <location>
        <begin position="72"/>
        <end position="131"/>
    </location>
</feature>
<name>A0A653BX57_CALMS</name>
<feature type="signal peptide" evidence="2">
    <location>
        <begin position="1"/>
        <end position="25"/>
    </location>
</feature>
<dbReference type="EMBL" id="CAACVG010006391">
    <property type="protein sequence ID" value="VEN40143.1"/>
    <property type="molecule type" value="Genomic_DNA"/>
</dbReference>
<dbReference type="Proteomes" id="UP000410492">
    <property type="component" value="Unassembled WGS sequence"/>
</dbReference>
<keyword evidence="2" id="KW-0732">Signal</keyword>
<keyword evidence="4" id="KW-1185">Reference proteome</keyword>
<proteinExistence type="predicted"/>
<evidence type="ECO:0000313" key="3">
    <source>
        <dbReference type="EMBL" id="VEN40143.1"/>
    </source>
</evidence>
<evidence type="ECO:0000256" key="1">
    <source>
        <dbReference type="SAM" id="MobiDB-lite"/>
    </source>
</evidence>
<feature type="compositionally biased region" description="Polar residues" evidence="1">
    <location>
        <begin position="106"/>
        <end position="116"/>
    </location>
</feature>
<feature type="compositionally biased region" description="Basic and acidic residues" evidence="1">
    <location>
        <begin position="83"/>
        <end position="92"/>
    </location>
</feature>
<feature type="chain" id="PRO_5025033584" evidence="2">
    <location>
        <begin position="26"/>
        <end position="164"/>
    </location>
</feature>